<evidence type="ECO:0000313" key="3">
    <source>
        <dbReference type="EMBL" id="KAK6161752.1"/>
    </source>
</evidence>
<dbReference type="Proteomes" id="UP001318860">
    <property type="component" value="Unassembled WGS sequence"/>
</dbReference>
<evidence type="ECO:0000259" key="2">
    <source>
        <dbReference type="PROSITE" id="PS50086"/>
    </source>
</evidence>
<feature type="compositionally biased region" description="Polar residues" evidence="1">
    <location>
        <begin position="100"/>
        <end position="109"/>
    </location>
</feature>
<reference evidence="3 4" key="1">
    <citation type="journal article" date="2021" name="Comput. Struct. Biotechnol. J.">
        <title>De novo genome assembly of the potent medicinal plant Rehmannia glutinosa using nanopore technology.</title>
        <authorList>
            <person name="Ma L."/>
            <person name="Dong C."/>
            <person name="Song C."/>
            <person name="Wang X."/>
            <person name="Zheng X."/>
            <person name="Niu Y."/>
            <person name="Chen S."/>
            <person name="Feng W."/>
        </authorList>
    </citation>
    <scope>NUCLEOTIDE SEQUENCE [LARGE SCALE GENOMIC DNA]</scope>
    <source>
        <strain evidence="3">DH-2019</strain>
    </source>
</reference>
<dbReference type="Gene3D" id="1.10.8.270">
    <property type="entry name" value="putative rabgap domain of human tbc1 domain family member 14 like domains"/>
    <property type="match status" value="1"/>
</dbReference>
<dbReference type="PROSITE" id="PS50086">
    <property type="entry name" value="TBC_RABGAP"/>
    <property type="match status" value="1"/>
</dbReference>
<dbReference type="PANTHER" id="PTHR22957">
    <property type="entry name" value="TBC1 DOMAIN FAMILY MEMBER GTPASE-ACTIVATING PROTEIN"/>
    <property type="match status" value="1"/>
</dbReference>
<dbReference type="Pfam" id="PF00566">
    <property type="entry name" value="RabGAP-TBC"/>
    <property type="match status" value="1"/>
</dbReference>
<proteinExistence type="predicted"/>
<comment type="caution">
    <text evidence="3">The sequence shown here is derived from an EMBL/GenBank/DDBJ whole genome shotgun (WGS) entry which is preliminary data.</text>
</comment>
<name>A0ABR0XRE7_REHGL</name>
<sequence length="476" mass="53625">MKSWFHTRATHVTDHPTLQAAKLLHPKHAHTLETRTLILPLVLSSTASFSATDTARCCRDHRAFGSESPPAVERPSETPVFSSVHAHATKAETRDPLSGTYGNNASVCNSDEENGGSSANSTASAAGAFGAAPPAVEDISRQAQILQELSRKVINMGELRRLASQGIPDGAGIRATVWKLLLGYLPADRSLWPSELAKKRSQYKSFKEELLMNPWFDKTPLRGFLSRSEISHGEHPLSLGKSSIWNQFFQETEIMEQIDRDVMRTHPDIHFFSGDSTFAKSNQEALRNILIVFAKLNPGIRYVQGMNEILAPLFYIFKNDPNEENAAFAEADTFFCFVELLSGFRDNFVQQLDNSVVGIRATITRLSMLLKEHDEELWRHLEMTTKVNPQFYAFRWITLLLTQEFNFADSLIIWDTLMSDPDGPQETLLRVCCAMLVIVRKRLLAGDFTSNLKLLQNYPPTNISHLLYVANKMRLR</sequence>
<organism evidence="3 4">
    <name type="scientific">Rehmannia glutinosa</name>
    <name type="common">Chinese foxglove</name>
    <dbReference type="NCBI Taxonomy" id="99300"/>
    <lineage>
        <taxon>Eukaryota</taxon>
        <taxon>Viridiplantae</taxon>
        <taxon>Streptophyta</taxon>
        <taxon>Embryophyta</taxon>
        <taxon>Tracheophyta</taxon>
        <taxon>Spermatophyta</taxon>
        <taxon>Magnoliopsida</taxon>
        <taxon>eudicotyledons</taxon>
        <taxon>Gunneridae</taxon>
        <taxon>Pentapetalae</taxon>
        <taxon>asterids</taxon>
        <taxon>lamiids</taxon>
        <taxon>Lamiales</taxon>
        <taxon>Orobanchaceae</taxon>
        <taxon>Rehmannieae</taxon>
        <taxon>Rehmannia</taxon>
    </lineage>
</organism>
<dbReference type="InterPro" id="IPR000195">
    <property type="entry name" value="Rab-GAP-TBC_dom"/>
</dbReference>
<gene>
    <name evidence="3" type="ORF">DH2020_005133</name>
</gene>
<dbReference type="EMBL" id="JABTTQ020000003">
    <property type="protein sequence ID" value="KAK6161752.1"/>
    <property type="molecule type" value="Genomic_DNA"/>
</dbReference>
<evidence type="ECO:0000313" key="4">
    <source>
        <dbReference type="Proteomes" id="UP001318860"/>
    </source>
</evidence>
<dbReference type="SUPFAM" id="SSF47923">
    <property type="entry name" value="Ypt/Rab-GAP domain of gyp1p"/>
    <property type="match status" value="2"/>
</dbReference>
<feature type="region of interest" description="Disordered" evidence="1">
    <location>
        <begin position="88"/>
        <end position="125"/>
    </location>
</feature>
<dbReference type="Gene3D" id="1.10.472.80">
    <property type="entry name" value="Ypt/Rab-GAP domain of gyp1p, domain 3"/>
    <property type="match status" value="1"/>
</dbReference>
<dbReference type="InterPro" id="IPR035969">
    <property type="entry name" value="Rab-GAP_TBC_sf"/>
</dbReference>
<dbReference type="PANTHER" id="PTHR22957:SF27">
    <property type="entry name" value="TBC1 DOMAIN FAMILY MEMBER 13"/>
    <property type="match status" value="1"/>
</dbReference>
<dbReference type="SMART" id="SM00164">
    <property type="entry name" value="TBC"/>
    <property type="match status" value="1"/>
</dbReference>
<protein>
    <recommendedName>
        <fullName evidence="2">Rab-GAP TBC domain-containing protein</fullName>
    </recommendedName>
</protein>
<accession>A0ABR0XRE7</accession>
<feature type="compositionally biased region" description="Low complexity" evidence="1">
    <location>
        <begin position="115"/>
        <end position="125"/>
    </location>
</feature>
<feature type="domain" description="Rab-GAP TBC" evidence="2">
    <location>
        <begin position="168"/>
        <end position="421"/>
    </location>
</feature>
<evidence type="ECO:0000256" key="1">
    <source>
        <dbReference type="SAM" id="MobiDB-lite"/>
    </source>
</evidence>
<keyword evidence="4" id="KW-1185">Reference proteome</keyword>